<dbReference type="AlphaFoldDB" id="A0A7Y8VR02"/>
<dbReference type="InterPro" id="IPR011990">
    <property type="entry name" value="TPR-like_helical_dom_sf"/>
</dbReference>
<dbReference type="InterPro" id="IPR041073">
    <property type="entry name" value="MobL"/>
</dbReference>
<organism evidence="2 3">
    <name type="scientific">Mogibacterium timidum</name>
    <dbReference type="NCBI Taxonomy" id="35519"/>
    <lineage>
        <taxon>Bacteria</taxon>
        <taxon>Bacillati</taxon>
        <taxon>Bacillota</taxon>
        <taxon>Clostridia</taxon>
        <taxon>Peptostreptococcales</taxon>
        <taxon>Anaerovoracaceae</taxon>
        <taxon>Mogibacterium</taxon>
    </lineage>
</organism>
<reference evidence="2 3" key="1">
    <citation type="submission" date="2020-06" db="EMBL/GenBank/DDBJ databases">
        <title>Mogibacterium timidum strain W9173 genomic sequence.</title>
        <authorList>
            <person name="Wade W.G."/>
            <person name="Johnston C.D."/>
            <person name="Chen T."/>
            <person name="Dewhirst F.E."/>
        </authorList>
    </citation>
    <scope>NUCLEOTIDE SEQUENCE [LARGE SCALE GENOMIC DNA]</scope>
    <source>
        <strain evidence="2 3">W9173</strain>
    </source>
</reference>
<accession>A0A7Y8VR02</accession>
<dbReference type="EMBL" id="JABXYR010000001">
    <property type="protein sequence ID" value="NWO23055.1"/>
    <property type="molecule type" value="Genomic_DNA"/>
</dbReference>
<dbReference type="SMART" id="SM00671">
    <property type="entry name" value="SEL1"/>
    <property type="match status" value="1"/>
</dbReference>
<name>A0A7Y8VR02_9FIRM</name>
<dbReference type="NCBIfam" id="NF041498">
    <property type="entry name" value="MobP2"/>
    <property type="match status" value="1"/>
</dbReference>
<evidence type="ECO:0000313" key="2">
    <source>
        <dbReference type="EMBL" id="NWO23055.1"/>
    </source>
</evidence>
<dbReference type="Gene3D" id="1.25.40.10">
    <property type="entry name" value="Tetratricopeptide repeat domain"/>
    <property type="match status" value="1"/>
</dbReference>
<keyword evidence="3" id="KW-1185">Reference proteome</keyword>
<dbReference type="RefSeq" id="WP_178978285.1">
    <property type="nucleotide sequence ID" value="NZ_JABXYR010000001.1"/>
</dbReference>
<dbReference type="InterPro" id="IPR006597">
    <property type="entry name" value="Sel1-like"/>
</dbReference>
<dbReference type="SUPFAM" id="SSF81901">
    <property type="entry name" value="HCP-like"/>
    <property type="match status" value="1"/>
</dbReference>
<evidence type="ECO:0000256" key="1">
    <source>
        <dbReference type="SAM" id="Coils"/>
    </source>
</evidence>
<dbReference type="Proteomes" id="UP000526307">
    <property type="component" value="Unassembled WGS sequence"/>
</dbReference>
<sequence>MVGIVAVTRFCTSGSKAFSEYINYIDRDNATRKDKMDQYNLFEEYLGYMENEEKTVVDDYKNNTTEEVSALFTRDKDHLSLDEKTKIKDLFKAAQNNESNMWQTVISFDNRYLEQIGVYKDKILDEKKLITSSRAAIDAMLHKEGLDNAVWTASFHYNTDNIHIHIATIEPTPMREKKIYREWVRNPDGRIKMQRNQDTGKLEKVPLLDENGNQVLKEQYKGTFKQSSIETLKSTMVSELETDKEQMIEISSMLRDIIKDKKDTSLLNNDKFKERLINLYKEIKATGTERRYWNYNQKTLHHLKGEIDDLSDFFISSYHQDEFKQIVSEIEDLQAKFANTYGGSNSYLENKLYNPKDGLYPRLGNAILKELQTYDRARSNQLKTVSEAIEMLDKTSSKYDPKTAIFKLEKASEMGNSFAQNRLGLMYLKGEFVKKDKVRAMNYFNRSAANGNRFGSMMLSKKEVYSTKDYGRNYHVSRYIERSTNRLRRNLEQNYESWKNKAAYEELQRDISKRTDDYELS</sequence>
<dbReference type="InterPro" id="IPR048101">
    <property type="entry name" value="MobP2"/>
</dbReference>
<dbReference type="Pfam" id="PF18555">
    <property type="entry name" value="MobL"/>
    <property type="match status" value="1"/>
</dbReference>
<dbReference type="Pfam" id="PF08238">
    <property type="entry name" value="Sel1"/>
    <property type="match status" value="1"/>
</dbReference>
<comment type="caution">
    <text evidence="2">The sequence shown here is derived from an EMBL/GenBank/DDBJ whole genome shotgun (WGS) entry which is preliminary data.</text>
</comment>
<proteinExistence type="predicted"/>
<gene>
    <name evidence="2" type="ORF">HW270_03030</name>
</gene>
<protein>
    <submittedName>
        <fullName evidence="2">SEL1-like repeat protein</fullName>
    </submittedName>
</protein>
<feature type="coiled-coil region" evidence="1">
    <location>
        <begin position="481"/>
        <end position="508"/>
    </location>
</feature>
<evidence type="ECO:0000313" key="3">
    <source>
        <dbReference type="Proteomes" id="UP000526307"/>
    </source>
</evidence>
<keyword evidence="1" id="KW-0175">Coiled coil</keyword>